<proteinExistence type="predicted"/>
<dbReference type="PROSITE" id="PS51257">
    <property type="entry name" value="PROKAR_LIPOPROTEIN"/>
    <property type="match status" value="1"/>
</dbReference>
<evidence type="ECO:0000313" key="2">
    <source>
        <dbReference type="EMBL" id="GAA4307486.1"/>
    </source>
</evidence>
<name>A0ABP8FN02_9BACT</name>
<comment type="caution">
    <text evidence="2">The sequence shown here is derived from an EMBL/GenBank/DDBJ whole genome shotgun (WGS) entry which is preliminary data.</text>
</comment>
<dbReference type="Proteomes" id="UP001501844">
    <property type="component" value="Unassembled WGS sequence"/>
</dbReference>
<feature type="signal peptide" evidence="1">
    <location>
        <begin position="1"/>
        <end position="17"/>
    </location>
</feature>
<protein>
    <submittedName>
        <fullName evidence="2">DUF4292 domain-containing protein</fullName>
    </submittedName>
</protein>
<keyword evidence="3" id="KW-1185">Reference proteome</keyword>
<dbReference type="EMBL" id="BAABGX010000002">
    <property type="protein sequence ID" value="GAA4307486.1"/>
    <property type="molecule type" value="Genomic_DNA"/>
</dbReference>
<dbReference type="RefSeq" id="WP_345166214.1">
    <property type="nucleotide sequence ID" value="NZ_BAABGX010000002.1"/>
</dbReference>
<organism evidence="2 3">
    <name type="scientific">Nibribacter koreensis</name>
    <dbReference type="NCBI Taxonomy" id="1084519"/>
    <lineage>
        <taxon>Bacteria</taxon>
        <taxon>Pseudomonadati</taxon>
        <taxon>Bacteroidota</taxon>
        <taxon>Cytophagia</taxon>
        <taxon>Cytophagales</taxon>
        <taxon>Hymenobacteraceae</taxon>
        <taxon>Nibribacter</taxon>
    </lineage>
</organism>
<feature type="chain" id="PRO_5046021501" evidence="1">
    <location>
        <begin position="18"/>
        <end position="252"/>
    </location>
</feature>
<dbReference type="InterPro" id="IPR025634">
    <property type="entry name" value="DUF4292"/>
</dbReference>
<evidence type="ECO:0000256" key="1">
    <source>
        <dbReference type="SAM" id="SignalP"/>
    </source>
</evidence>
<reference evidence="3" key="1">
    <citation type="journal article" date="2019" name="Int. J. Syst. Evol. Microbiol.">
        <title>The Global Catalogue of Microorganisms (GCM) 10K type strain sequencing project: providing services to taxonomists for standard genome sequencing and annotation.</title>
        <authorList>
            <consortium name="The Broad Institute Genomics Platform"/>
            <consortium name="The Broad Institute Genome Sequencing Center for Infectious Disease"/>
            <person name="Wu L."/>
            <person name="Ma J."/>
        </authorList>
    </citation>
    <scope>NUCLEOTIDE SEQUENCE [LARGE SCALE GENOMIC DNA]</scope>
    <source>
        <strain evidence="3">JCM 17917</strain>
    </source>
</reference>
<gene>
    <name evidence="2" type="ORF">GCM10023183_23420</name>
</gene>
<accession>A0ABP8FN02</accession>
<dbReference type="Gene3D" id="2.50.20.10">
    <property type="entry name" value="Lipoprotein localisation LolA/LolB/LppX"/>
    <property type="match status" value="1"/>
</dbReference>
<evidence type="ECO:0000313" key="3">
    <source>
        <dbReference type="Proteomes" id="UP001501844"/>
    </source>
</evidence>
<keyword evidence="1" id="KW-0732">Signal</keyword>
<dbReference type="Pfam" id="PF14125">
    <property type="entry name" value="DUF4292"/>
    <property type="match status" value="1"/>
</dbReference>
<sequence>MNNKFLTLWAVSLFLFASCKKDIVPTASSDTTPETINKVNVVNTDYSYLAAKGNVQLESQNLSANVTMRLKKNEMIWASVSKLGIEAIRLKITPDSVFMVNRLKQEYFAGSYALLQEKYKIDVNFKELQDMLVGNFVPGDPNKEKYMNMGPVQHVRQLRNNLQVDQYVDTTRYKLKRVEVRNLNNKDLMTMDYQEFDNVNGKPFPMALLLTIQQPEGNSAKTTVVAVKHKQVSVSETSLDFPFSVPSDYERK</sequence>